<dbReference type="Proteomes" id="UP000257109">
    <property type="component" value="Unassembled WGS sequence"/>
</dbReference>
<proteinExistence type="predicted"/>
<reference evidence="1" key="1">
    <citation type="submission" date="2018-05" db="EMBL/GenBank/DDBJ databases">
        <title>Draft genome of Mucuna pruriens seed.</title>
        <authorList>
            <person name="Nnadi N.E."/>
            <person name="Vos R."/>
            <person name="Hasami M.H."/>
            <person name="Devisetty U.K."/>
            <person name="Aguiy J.C."/>
        </authorList>
    </citation>
    <scope>NUCLEOTIDE SEQUENCE [LARGE SCALE GENOMIC DNA]</scope>
    <source>
        <strain evidence="1">JCA_2017</strain>
    </source>
</reference>
<accession>A0A371H2J1</accession>
<feature type="non-terminal residue" evidence="1">
    <location>
        <position position="1"/>
    </location>
</feature>
<evidence type="ECO:0000313" key="2">
    <source>
        <dbReference type="Proteomes" id="UP000257109"/>
    </source>
</evidence>
<dbReference type="AlphaFoldDB" id="A0A371H2J1"/>
<sequence>MVIMFIDTFPSPYYNKVVGNIASNFTDLVVVKERIELGIRCFSKKPASEKKKGKANAVLVEPIFPQGKANAPCQRNKKLVEIIPLKPLEPPYPRSYDPNARCDCHGGAIGHATERGVAINAISHENRDEVERASKMEKEEGPSRCTMDSANQVEEGAHSSWLKEAESASIAYIEGNGNLHPKSLIIHCNWAS</sequence>
<dbReference type="EMBL" id="QJKJ01003755">
    <property type="protein sequence ID" value="RDX97020.1"/>
    <property type="molecule type" value="Genomic_DNA"/>
</dbReference>
<name>A0A371H2J1_MUCPR</name>
<keyword evidence="2" id="KW-1185">Reference proteome</keyword>
<organism evidence="1 2">
    <name type="scientific">Mucuna pruriens</name>
    <name type="common">Velvet bean</name>
    <name type="synonym">Dolichos pruriens</name>
    <dbReference type="NCBI Taxonomy" id="157652"/>
    <lineage>
        <taxon>Eukaryota</taxon>
        <taxon>Viridiplantae</taxon>
        <taxon>Streptophyta</taxon>
        <taxon>Embryophyta</taxon>
        <taxon>Tracheophyta</taxon>
        <taxon>Spermatophyta</taxon>
        <taxon>Magnoliopsida</taxon>
        <taxon>eudicotyledons</taxon>
        <taxon>Gunneridae</taxon>
        <taxon>Pentapetalae</taxon>
        <taxon>rosids</taxon>
        <taxon>fabids</taxon>
        <taxon>Fabales</taxon>
        <taxon>Fabaceae</taxon>
        <taxon>Papilionoideae</taxon>
        <taxon>50 kb inversion clade</taxon>
        <taxon>NPAAA clade</taxon>
        <taxon>indigoferoid/millettioid clade</taxon>
        <taxon>Phaseoleae</taxon>
        <taxon>Mucuna</taxon>
    </lineage>
</organism>
<comment type="caution">
    <text evidence="1">The sequence shown here is derived from an EMBL/GenBank/DDBJ whole genome shotgun (WGS) entry which is preliminary data.</text>
</comment>
<gene>
    <name evidence="1" type="ORF">CR513_20266</name>
</gene>
<evidence type="ECO:0000313" key="1">
    <source>
        <dbReference type="EMBL" id="RDX97020.1"/>
    </source>
</evidence>
<protein>
    <submittedName>
        <fullName evidence="1">Uncharacterized protein</fullName>
    </submittedName>
</protein>